<dbReference type="PANTHER" id="PTHR31356">
    <property type="entry name" value="THYLAKOID LUMENAL 29 KDA PROTEIN, CHLOROPLASTIC-RELATED"/>
    <property type="match status" value="1"/>
</dbReference>
<keyword evidence="11" id="KW-1185">Reference proteome</keyword>
<evidence type="ECO:0000313" key="11">
    <source>
        <dbReference type="Proteomes" id="UP001211907"/>
    </source>
</evidence>
<dbReference type="InterPro" id="IPR044831">
    <property type="entry name" value="Ccp1-like"/>
</dbReference>
<comment type="similarity">
    <text evidence="2">Belongs to the peroxidase family. Cytochrome c peroxidase subfamily.</text>
</comment>
<reference evidence="10" key="1">
    <citation type="submission" date="2020-05" db="EMBL/GenBank/DDBJ databases">
        <title>Phylogenomic resolution of chytrid fungi.</title>
        <authorList>
            <person name="Stajich J.E."/>
            <person name="Amses K."/>
            <person name="Simmons R."/>
            <person name="Seto K."/>
            <person name="Myers J."/>
            <person name="Bonds A."/>
            <person name="Quandt C.A."/>
            <person name="Barry K."/>
            <person name="Liu P."/>
            <person name="Grigoriev I."/>
            <person name="Longcore J.E."/>
            <person name="James T.Y."/>
        </authorList>
    </citation>
    <scope>NUCLEOTIDE SEQUENCE</scope>
    <source>
        <strain evidence="10">JEL0513</strain>
    </source>
</reference>
<dbReference type="AlphaFoldDB" id="A0AAD5SPV1"/>
<dbReference type="GO" id="GO:0004601">
    <property type="term" value="F:peroxidase activity"/>
    <property type="evidence" value="ECO:0007669"/>
    <property type="project" value="UniProtKB-KW"/>
</dbReference>
<dbReference type="CDD" id="cd00314">
    <property type="entry name" value="plant_peroxidase_like"/>
    <property type="match status" value="1"/>
</dbReference>
<feature type="domain" description="Plant heme peroxidase family profile" evidence="9">
    <location>
        <begin position="60"/>
        <end position="194"/>
    </location>
</feature>
<gene>
    <name evidence="10" type="ORF">HK100_007098</name>
</gene>
<dbReference type="GO" id="GO:0034599">
    <property type="term" value="P:cellular response to oxidative stress"/>
    <property type="evidence" value="ECO:0007669"/>
    <property type="project" value="InterPro"/>
</dbReference>
<dbReference type="PRINTS" id="PR00458">
    <property type="entry name" value="PEROXIDASE"/>
</dbReference>
<keyword evidence="3 8" id="KW-0575">Peroxidase</keyword>
<evidence type="ECO:0000256" key="6">
    <source>
        <dbReference type="ARBA" id="ARBA00023002"/>
    </source>
</evidence>
<evidence type="ECO:0000256" key="2">
    <source>
        <dbReference type="ARBA" id="ARBA00005997"/>
    </source>
</evidence>
<evidence type="ECO:0000256" key="5">
    <source>
        <dbReference type="ARBA" id="ARBA00022723"/>
    </source>
</evidence>
<dbReference type="Proteomes" id="UP001211907">
    <property type="component" value="Unassembled WGS sequence"/>
</dbReference>
<evidence type="ECO:0000256" key="1">
    <source>
        <dbReference type="ARBA" id="ARBA00003917"/>
    </source>
</evidence>
<dbReference type="PRINTS" id="PR00459">
    <property type="entry name" value="ASPEROXIDASE"/>
</dbReference>
<dbReference type="SUPFAM" id="SSF48113">
    <property type="entry name" value="Heme-dependent peroxidases"/>
    <property type="match status" value="1"/>
</dbReference>
<keyword evidence="7" id="KW-0408">Iron</keyword>
<dbReference type="InterPro" id="IPR002016">
    <property type="entry name" value="Haem_peroxidase"/>
</dbReference>
<evidence type="ECO:0000256" key="4">
    <source>
        <dbReference type="ARBA" id="ARBA00022617"/>
    </source>
</evidence>
<evidence type="ECO:0000256" key="3">
    <source>
        <dbReference type="ARBA" id="ARBA00022559"/>
    </source>
</evidence>
<evidence type="ECO:0000259" key="9">
    <source>
        <dbReference type="PROSITE" id="PS50873"/>
    </source>
</evidence>
<comment type="caution">
    <text evidence="10">The sequence shown here is derived from an EMBL/GenBank/DDBJ whole genome shotgun (WGS) entry which is preliminary data.</text>
</comment>
<keyword evidence="6 8" id="KW-0560">Oxidoreductase</keyword>
<keyword evidence="5" id="KW-0479">Metal-binding</keyword>
<dbReference type="Gene3D" id="1.10.520.10">
    <property type="match status" value="1"/>
</dbReference>
<organism evidence="10 11">
    <name type="scientific">Physocladia obscura</name>
    <dbReference type="NCBI Taxonomy" id="109957"/>
    <lineage>
        <taxon>Eukaryota</taxon>
        <taxon>Fungi</taxon>
        <taxon>Fungi incertae sedis</taxon>
        <taxon>Chytridiomycota</taxon>
        <taxon>Chytridiomycota incertae sedis</taxon>
        <taxon>Chytridiomycetes</taxon>
        <taxon>Chytridiales</taxon>
        <taxon>Chytriomycetaceae</taxon>
        <taxon>Physocladia</taxon>
    </lineage>
</organism>
<dbReference type="PANTHER" id="PTHR31356:SF36">
    <property type="entry name" value="L-ASCORBATE PEROXIDASE 3"/>
    <property type="match status" value="1"/>
</dbReference>
<dbReference type="Gene3D" id="1.10.420.10">
    <property type="entry name" value="Peroxidase, domain 2"/>
    <property type="match status" value="1"/>
</dbReference>
<sequence>MAALWLRSVFHDAGTYDSTTTPTTGGLDASLALAAEYDDPANDGLAAGLATRFMPVANNISKADFIALGGVVAVAHCGGPQAAYAAGRADASVPNDLARLPSNTALPESDVKAAFARMGLDAVDMLVLITGSHSLGGAHAAISPNLTSLAFDPFDDTPGVFDNHIFQRVLTGKCVVPIDCKLAEDPELLPYIQT</sequence>
<dbReference type="GO" id="GO:0000302">
    <property type="term" value="P:response to reactive oxygen species"/>
    <property type="evidence" value="ECO:0007669"/>
    <property type="project" value="TreeGrafter"/>
</dbReference>
<dbReference type="GO" id="GO:0046872">
    <property type="term" value="F:metal ion binding"/>
    <property type="evidence" value="ECO:0007669"/>
    <property type="project" value="UniProtKB-UniRule"/>
</dbReference>
<name>A0AAD5SPV1_9FUNG</name>
<dbReference type="InterPro" id="IPR002207">
    <property type="entry name" value="Peroxidase_I"/>
</dbReference>
<dbReference type="EMBL" id="JADGJH010003325">
    <property type="protein sequence ID" value="KAJ3091805.1"/>
    <property type="molecule type" value="Genomic_DNA"/>
</dbReference>
<evidence type="ECO:0000256" key="7">
    <source>
        <dbReference type="ARBA" id="ARBA00023004"/>
    </source>
</evidence>
<evidence type="ECO:0000313" key="10">
    <source>
        <dbReference type="EMBL" id="KAJ3091805.1"/>
    </source>
</evidence>
<dbReference type="InterPro" id="IPR010255">
    <property type="entry name" value="Haem_peroxidase_sf"/>
</dbReference>
<comment type="function">
    <text evidence="1">Destroys radicals which are normally produced within the cells and which are toxic to biological systems.</text>
</comment>
<protein>
    <recommendedName>
        <fullName evidence="8">Peroxidase</fullName>
        <ecNumber evidence="8">1.11.1.-</ecNumber>
    </recommendedName>
</protein>
<proteinExistence type="inferred from homology"/>
<accession>A0AAD5SPV1</accession>
<dbReference type="PROSITE" id="PS50873">
    <property type="entry name" value="PEROXIDASE_4"/>
    <property type="match status" value="1"/>
</dbReference>
<evidence type="ECO:0000256" key="8">
    <source>
        <dbReference type="RuleBase" id="RU363051"/>
    </source>
</evidence>
<dbReference type="Pfam" id="PF00141">
    <property type="entry name" value="peroxidase"/>
    <property type="match status" value="1"/>
</dbReference>
<keyword evidence="4" id="KW-0349">Heme</keyword>
<dbReference type="EC" id="1.11.1.-" evidence="8"/>
<dbReference type="GO" id="GO:0042744">
    <property type="term" value="P:hydrogen peroxide catabolic process"/>
    <property type="evidence" value="ECO:0007669"/>
    <property type="project" value="TreeGrafter"/>
</dbReference>
<dbReference type="GO" id="GO:0020037">
    <property type="term" value="F:heme binding"/>
    <property type="evidence" value="ECO:0007669"/>
    <property type="project" value="UniProtKB-UniRule"/>
</dbReference>